<dbReference type="AlphaFoldDB" id="A0A1I7UKV2"/>
<reference evidence="2" key="1">
    <citation type="submission" date="2016-11" db="UniProtKB">
        <authorList>
            <consortium name="WormBaseParasite"/>
        </authorList>
    </citation>
    <scope>IDENTIFICATION</scope>
</reference>
<name>A0A1I7UKV2_9PELO</name>
<dbReference type="Proteomes" id="UP000095282">
    <property type="component" value="Unplaced"/>
</dbReference>
<accession>A0A1I7UKV2</accession>
<evidence type="ECO:0000313" key="1">
    <source>
        <dbReference type="Proteomes" id="UP000095282"/>
    </source>
</evidence>
<sequence>MINRRKYAINDIYFFAYAREYLELGLFDTALIGTIGGIDGWYLTMKWELINNAAYFYPIIYARGMHPKLKSRYFFDILKNNGSSEVPCEYSADLRHSVGATGRKKTVGELLNEENGYLTNGGIIIEYGIQIEGILSPNDIWTFNFRDPVFDCQEKSNMIIFKKIRYGETKFFYCHKQLLTHHSTYFNSNSKENQIIELTDEDLIHFNHFLQLSHGVRDRTYRYATINALKYAQKYKLFNVIQLIDQFIILDRWDFGAFLPQKMSYDLKHCLALFLKEQKTSKELAEKLKKVNIETMIGEAMKKCVKRFLEF</sequence>
<proteinExistence type="predicted"/>
<keyword evidence="1" id="KW-1185">Reference proteome</keyword>
<dbReference type="InterPro" id="IPR011333">
    <property type="entry name" value="SKP1/BTB/POZ_sf"/>
</dbReference>
<dbReference type="WBParaSite" id="Csp11.Scaffold630.g16970.t1">
    <property type="protein sequence ID" value="Csp11.Scaffold630.g16970.t1"/>
    <property type="gene ID" value="Csp11.Scaffold630.g16970"/>
</dbReference>
<protein>
    <submittedName>
        <fullName evidence="2">BTB domain-containing protein</fullName>
    </submittedName>
</protein>
<evidence type="ECO:0000313" key="2">
    <source>
        <dbReference type="WBParaSite" id="Csp11.Scaffold630.g16970.t1"/>
    </source>
</evidence>
<organism evidence="1 2">
    <name type="scientific">Caenorhabditis tropicalis</name>
    <dbReference type="NCBI Taxonomy" id="1561998"/>
    <lineage>
        <taxon>Eukaryota</taxon>
        <taxon>Metazoa</taxon>
        <taxon>Ecdysozoa</taxon>
        <taxon>Nematoda</taxon>
        <taxon>Chromadorea</taxon>
        <taxon>Rhabditida</taxon>
        <taxon>Rhabditina</taxon>
        <taxon>Rhabditomorpha</taxon>
        <taxon>Rhabditoidea</taxon>
        <taxon>Rhabditidae</taxon>
        <taxon>Peloderinae</taxon>
        <taxon>Caenorhabditis</taxon>
    </lineage>
</organism>
<dbReference type="SUPFAM" id="SSF54695">
    <property type="entry name" value="POZ domain"/>
    <property type="match status" value="1"/>
</dbReference>